<reference evidence="4" key="4">
    <citation type="submission" date="2017-10" db="EMBL/GenBank/DDBJ databases">
        <authorList>
            <person name="Banno H."/>
            <person name="Chua N.-H."/>
        </authorList>
    </citation>
    <scope>NUCLEOTIDE SEQUENCE [LARGE SCALE GENOMIC DNA]</scope>
    <source>
        <strain evidence="4">Kuenenia_mbr1_ru-nijmegen</strain>
    </source>
</reference>
<reference evidence="3 6" key="5">
    <citation type="submission" date="2020-02" db="EMBL/GenBank/DDBJ databases">
        <title>Newly sequenced genome of strain CSTR1 showed variability in Candidatus Kuenenia stuttgartiensis genomes.</title>
        <authorList>
            <person name="Ding C."/>
            <person name="Adrian L."/>
        </authorList>
    </citation>
    <scope>NUCLEOTIDE SEQUENCE [LARGE SCALE GENOMIC DNA]</scope>
    <source>
        <strain evidence="3 6">CSTR1</strain>
    </source>
</reference>
<reference evidence="5" key="3">
    <citation type="submission" date="2017-10" db="EMBL/GenBank/DDBJ databases">
        <authorList>
            <person name="Frank J."/>
        </authorList>
    </citation>
    <scope>NUCLEOTIDE SEQUENCE [LARGE SCALE GENOMIC DNA]</scope>
</reference>
<dbReference type="Proteomes" id="UP000221734">
    <property type="component" value="Chromosome Kuenenia_stuttgartiensis_MBR1"/>
</dbReference>
<keyword evidence="1" id="KW-1133">Transmembrane helix</keyword>
<feature type="transmembrane region" description="Helical" evidence="1">
    <location>
        <begin position="12"/>
        <end position="33"/>
    </location>
</feature>
<feature type="transmembrane region" description="Helical" evidence="1">
    <location>
        <begin position="122"/>
        <end position="141"/>
    </location>
</feature>
<evidence type="ECO:0000313" key="2">
    <source>
        <dbReference type="EMBL" id="CAJ73650.1"/>
    </source>
</evidence>
<feature type="transmembrane region" description="Helical" evidence="1">
    <location>
        <begin position="97"/>
        <end position="115"/>
    </location>
</feature>
<dbReference type="AlphaFoldDB" id="Q1Q0X1"/>
<accession>Q1Q0X1</accession>
<evidence type="ECO:0000313" key="3">
    <source>
        <dbReference type="EMBL" id="QII10684.1"/>
    </source>
</evidence>
<dbReference type="EMBL" id="CT573071">
    <property type="protein sequence ID" value="CAJ73650.1"/>
    <property type="molecule type" value="Genomic_DNA"/>
</dbReference>
<keyword evidence="1" id="KW-0472">Membrane</keyword>
<keyword evidence="1" id="KW-0812">Transmembrane</keyword>
<dbReference type="KEGG" id="kst:KSMBR1_2746"/>
<dbReference type="EMBL" id="LT934425">
    <property type="protein sequence ID" value="SOH05233.1"/>
    <property type="molecule type" value="Genomic_DNA"/>
</dbReference>
<proteinExistence type="predicted"/>
<evidence type="ECO:0000313" key="4">
    <source>
        <dbReference type="EMBL" id="SOH05233.1"/>
    </source>
</evidence>
<organism evidence="2">
    <name type="scientific">Kuenenia stuttgartiensis</name>
    <dbReference type="NCBI Taxonomy" id="174633"/>
    <lineage>
        <taxon>Bacteria</taxon>
        <taxon>Pseudomonadati</taxon>
        <taxon>Planctomycetota</taxon>
        <taxon>Candidatus Brocadiia</taxon>
        <taxon>Candidatus Brocadiales</taxon>
        <taxon>Candidatus Brocadiaceae</taxon>
        <taxon>Candidatus Kuenenia</taxon>
    </lineage>
</organism>
<feature type="transmembrane region" description="Helical" evidence="1">
    <location>
        <begin position="222"/>
        <end position="246"/>
    </location>
</feature>
<dbReference type="RefSeq" id="WP_099325840.1">
    <property type="nucleotide sequence ID" value="NZ_CP049055.1"/>
</dbReference>
<feature type="transmembrane region" description="Helical" evidence="1">
    <location>
        <begin position="353"/>
        <end position="373"/>
    </location>
</feature>
<feature type="transmembrane region" description="Helical" evidence="1">
    <location>
        <begin position="191"/>
        <end position="210"/>
    </location>
</feature>
<feature type="transmembrane region" description="Helical" evidence="1">
    <location>
        <begin position="301"/>
        <end position="317"/>
    </location>
</feature>
<reference evidence="2" key="2">
    <citation type="submission" date="2006-01" db="EMBL/GenBank/DDBJ databases">
        <authorList>
            <person name="Genoscope"/>
        </authorList>
    </citation>
    <scope>NUCLEOTIDE SEQUENCE</scope>
</reference>
<dbReference type="EMBL" id="CP049055">
    <property type="protein sequence ID" value="QII10684.1"/>
    <property type="molecule type" value="Genomic_DNA"/>
</dbReference>
<name>Q1Q0X1_KUEST</name>
<feature type="transmembrane region" description="Helical" evidence="1">
    <location>
        <begin position="279"/>
        <end position="296"/>
    </location>
</feature>
<sequence length="576" mass="66536">MNKLSGRSEKQFQLILIILLSISSFLFICYVYWFGQTRYFTIDEYQYGCMTHLVSQGKLPYVDFYEHHPPFSHFLHSLILKLNNGNFQEKALLLRKISFSYLVLLSVSLFFYFYHVTKRYSYASLGTIVPLSVGFGLLSSIDYRTDCFGAVFLTISILCIDANRQLKRRSLAALSGILFGIAIFMSQKFVYYGGIALIILFINNLNVRYLRKEHSPCHLPYPKTLIIGFVSVVGIMLILCACFGLLPKMIQLTFFDAIKHEQVYPAIHFSAYLHNYLDQTKISTLVLIFLAVYFLIDQRDLLWSVVCFSTIISVFLIKAQYPYNFVFPCFILGICSLRGMYCLSQKLSLYKNIAVSSIFCLGMLFVIYNQVIFTTGKSNNTHQLKLLDKLEKISSDNDRFIDNAGGAMFLEPATYFFQNGLAQMEIYKKYFSEQIISDYRNSGARFMIYDARQNNLPKHVREYLKNHYLHMDGDLYVYGLKLETNPKETSNCEFEVINPGEYYFFDNMDIHAAASQNNADANKLATPILEIPDRCQTEKIYAEYRELAFPSELTVELMSALKYGIPEWLKIPPLRA</sequence>
<protein>
    <submittedName>
        <fullName evidence="3">Putative membrane protein</fullName>
    </submittedName>
</protein>
<keyword evidence="5" id="KW-1185">Reference proteome</keyword>
<gene>
    <name evidence="3" type="ORF">KsCSTR_13050</name>
    <name evidence="4" type="ORF">KSMBR1_2746</name>
    <name evidence="2" type="ORF">kuste2898</name>
</gene>
<evidence type="ECO:0000313" key="6">
    <source>
        <dbReference type="Proteomes" id="UP000501926"/>
    </source>
</evidence>
<evidence type="ECO:0000313" key="5">
    <source>
        <dbReference type="Proteomes" id="UP000221734"/>
    </source>
</evidence>
<evidence type="ECO:0000256" key="1">
    <source>
        <dbReference type="SAM" id="Phobius"/>
    </source>
</evidence>
<reference evidence="2" key="1">
    <citation type="journal article" date="2006" name="Nature">
        <title>Deciphering the evolution and metabolism of an anammox bacterium from a community genome.</title>
        <authorList>
            <person name="Strous M."/>
            <person name="Pelletier E."/>
            <person name="Mangenot S."/>
            <person name="Rattei T."/>
            <person name="Lehner A."/>
            <person name="Taylor M.W."/>
            <person name="Horn M."/>
            <person name="Daims H."/>
            <person name="Bartol-Mavel D."/>
            <person name="Wincker P."/>
            <person name="Barbe V."/>
            <person name="Fonknechten N."/>
            <person name="Vallenet D."/>
            <person name="Segurens B."/>
            <person name="Schenowitz-Truong C."/>
            <person name="Medigue C."/>
            <person name="Collingro A."/>
            <person name="Snel B."/>
            <person name="Dutilh B.E."/>
            <person name="OpDenCamp H.J.M."/>
            <person name="vanDerDrift C."/>
            <person name="Cirpus I."/>
            <person name="vanDePas-Schoonen K.T."/>
            <person name="Harhangi H.R."/>
            <person name="vanNiftrik L."/>
            <person name="Schmid M."/>
            <person name="Keltjens J."/>
            <person name="vanDeVossenberg J."/>
            <person name="Kartal B."/>
            <person name="Meier H."/>
            <person name="Frishman D."/>
            <person name="Huynen M.A."/>
            <person name="Mewes H."/>
            <person name="Weissenbach J."/>
            <person name="Jetten M.S.M."/>
            <person name="Wagner M."/>
            <person name="LePaslier D."/>
        </authorList>
    </citation>
    <scope>NUCLEOTIDE SEQUENCE</scope>
</reference>
<dbReference type="Proteomes" id="UP000501926">
    <property type="component" value="Chromosome"/>
</dbReference>